<name>A0A565C1V5_9BRAS</name>
<dbReference type="GO" id="GO:0045893">
    <property type="term" value="P:positive regulation of DNA-templated transcription"/>
    <property type="evidence" value="ECO:0007669"/>
    <property type="project" value="InterPro"/>
</dbReference>
<keyword evidence="5" id="KW-0804">Transcription</keyword>
<organism evidence="9 10">
    <name type="scientific">Arabis nemorensis</name>
    <dbReference type="NCBI Taxonomy" id="586526"/>
    <lineage>
        <taxon>Eukaryota</taxon>
        <taxon>Viridiplantae</taxon>
        <taxon>Streptophyta</taxon>
        <taxon>Embryophyta</taxon>
        <taxon>Tracheophyta</taxon>
        <taxon>Spermatophyta</taxon>
        <taxon>Magnoliopsida</taxon>
        <taxon>eudicotyledons</taxon>
        <taxon>Gunneridae</taxon>
        <taxon>Pentapetalae</taxon>
        <taxon>rosids</taxon>
        <taxon>malvids</taxon>
        <taxon>Brassicales</taxon>
        <taxon>Brassicaceae</taxon>
        <taxon>Arabideae</taxon>
        <taxon>Arabis</taxon>
    </lineage>
</organism>
<keyword evidence="4" id="KW-0238">DNA-binding</keyword>
<comment type="subcellular location">
    <subcellularLocation>
        <location evidence="1">Nucleus</location>
    </subcellularLocation>
</comment>
<keyword evidence="2" id="KW-0597">Phosphoprotein</keyword>
<dbReference type="SUPFAM" id="SSF57959">
    <property type="entry name" value="Leucine zipper domain"/>
    <property type="match status" value="1"/>
</dbReference>
<dbReference type="CDD" id="cd14707">
    <property type="entry name" value="bZIP_plant_BZIP46"/>
    <property type="match status" value="1"/>
</dbReference>
<evidence type="ECO:0000256" key="6">
    <source>
        <dbReference type="ARBA" id="ARBA00023242"/>
    </source>
</evidence>
<dbReference type="InterPro" id="IPR004827">
    <property type="entry name" value="bZIP"/>
</dbReference>
<dbReference type="Proteomes" id="UP000489600">
    <property type="component" value="Unassembled WGS sequence"/>
</dbReference>
<evidence type="ECO:0000256" key="7">
    <source>
        <dbReference type="SAM" id="MobiDB-lite"/>
    </source>
</evidence>
<evidence type="ECO:0000256" key="4">
    <source>
        <dbReference type="ARBA" id="ARBA00023125"/>
    </source>
</evidence>
<dbReference type="EMBL" id="CABITT030000006">
    <property type="protein sequence ID" value="VVB07582.1"/>
    <property type="molecule type" value="Genomic_DNA"/>
</dbReference>
<dbReference type="OrthoDB" id="1094233at2759"/>
<comment type="caution">
    <text evidence="9">The sequence shown here is derived from an EMBL/GenBank/DDBJ whole genome shotgun (WGS) entry which is preliminary data.</text>
</comment>
<feature type="compositionally biased region" description="Polar residues" evidence="7">
    <location>
        <begin position="194"/>
        <end position="204"/>
    </location>
</feature>
<proteinExistence type="predicted"/>
<dbReference type="AlphaFoldDB" id="A0A565C1V5"/>
<keyword evidence="6" id="KW-0539">Nucleus</keyword>
<dbReference type="PANTHER" id="PTHR22952:SF446">
    <property type="entry name" value="ABSCISIC ACID-INSENSITIVE 5-LIKE PROTEIN 5-RELATED"/>
    <property type="match status" value="1"/>
</dbReference>
<protein>
    <recommendedName>
        <fullName evidence="8">BZIP domain-containing protein</fullName>
    </recommendedName>
</protein>
<dbReference type="SMART" id="SM00338">
    <property type="entry name" value="BRLZ"/>
    <property type="match status" value="1"/>
</dbReference>
<feature type="region of interest" description="Disordered" evidence="7">
    <location>
        <begin position="194"/>
        <end position="224"/>
    </location>
</feature>
<evidence type="ECO:0000313" key="10">
    <source>
        <dbReference type="Proteomes" id="UP000489600"/>
    </source>
</evidence>
<dbReference type="GO" id="GO:0003700">
    <property type="term" value="F:DNA-binding transcription factor activity"/>
    <property type="evidence" value="ECO:0007669"/>
    <property type="project" value="InterPro"/>
</dbReference>
<keyword evidence="3" id="KW-0805">Transcription regulation</keyword>
<evidence type="ECO:0000259" key="8">
    <source>
        <dbReference type="PROSITE" id="PS50217"/>
    </source>
</evidence>
<gene>
    <name evidence="9" type="ORF">ANE_LOCUS18026</name>
</gene>
<feature type="domain" description="BZIP" evidence="8">
    <location>
        <begin position="147"/>
        <end position="198"/>
    </location>
</feature>
<dbReference type="InterPro" id="IPR046347">
    <property type="entry name" value="bZIP_sf"/>
</dbReference>
<dbReference type="Gene3D" id="1.20.5.170">
    <property type="match status" value="1"/>
</dbReference>
<dbReference type="PROSITE" id="PS50217">
    <property type="entry name" value="BZIP"/>
    <property type="match status" value="1"/>
</dbReference>
<sequence length="224" mass="25260">MDSYWKFKTFGSDPTRESDRDMNSSLGVGFQLHGSNLHRNVNGFTSTCQPQQPIMTKPHGTYGYGPQIGFLSGQVNTHGFMGNGEQSLQGKNINFVPTVAAFPLLDGIRKNNSDSSLISPSTYIFNGGNIVRDRKRNNAIAMEKKVDDKIQRRKIKNRESAARSRARKEAHTMELKAEVEKLKKENQELLSKQAEMSNMQTTPGMINLQGRPERKLRRTQSDIK</sequence>
<dbReference type="GO" id="GO:0005634">
    <property type="term" value="C:nucleus"/>
    <property type="evidence" value="ECO:0007669"/>
    <property type="project" value="UniProtKB-SubCell"/>
</dbReference>
<evidence type="ECO:0000256" key="3">
    <source>
        <dbReference type="ARBA" id="ARBA00023015"/>
    </source>
</evidence>
<accession>A0A565C1V5</accession>
<evidence type="ECO:0000256" key="5">
    <source>
        <dbReference type="ARBA" id="ARBA00023163"/>
    </source>
</evidence>
<dbReference type="GO" id="GO:0046983">
    <property type="term" value="F:protein dimerization activity"/>
    <property type="evidence" value="ECO:0007669"/>
    <property type="project" value="UniProtKB-ARBA"/>
</dbReference>
<reference evidence="9" key="1">
    <citation type="submission" date="2019-07" db="EMBL/GenBank/DDBJ databases">
        <authorList>
            <person name="Dittberner H."/>
        </authorList>
    </citation>
    <scope>NUCLEOTIDE SEQUENCE [LARGE SCALE GENOMIC DNA]</scope>
</reference>
<evidence type="ECO:0000313" key="9">
    <source>
        <dbReference type="EMBL" id="VVB07582.1"/>
    </source>
</evidence>
<evidence type="ECO:0000256" key="1">
    <source>
        <dbReference type="ARBA" id="ARBA00004123"/>
    </source>
</evidence>
<dbReference type="PROSITE" id="PS00036">
    <property type="entry name" value="BZIP_BASIC"/>
    <property type="match status" value="1"/>
</dbReference>
<keyword evidence="10" id="KW-1185">Reference proteome</keyword>
<dbReference type="GO" id="GO:0003677">
    <property type="term" value="F:DNA binding"/>
    <property type="evidence" value="ECO:0007669"/>
    <property type="project" value="UniProtKB-KW"/>
</dbReference>
<evidence type="ECO:0000256" key="2">
    <source>
        <dbReference type="ARBA" id="ARBA00022553"/>
    </source>
</evidence>
<dbReference type="PANTHER" id="PTHR22952">
    <property type="entry name" value="CAMP-RESPONSE ELEMENT BINDING PROTEIN-RELATED"/>
    <property type="match status" value="1"/>
</dbReference>
<dbReference type="Pfam" id="PF00170">
    <property type="entry name" value="bZIP_1"/>
    <property type="match status" value="1"/>
</dbReference>
<dbReference type="InterPro" id="IPR043452">
    <property type="entry name" value="BZIP46-like"/>
</dbReference>
<dbReference type="FunFam" id="1.20.5.170:FF:000020">
    <property type="entry name" value="BZIP transcription factor"/>
    <property type="match status" value="1"/>
</dbReference>